<feature type="chain" id="PRO_5028863384" evidence="1">
    <location>
        <begin position="22"/>
        <end position="95"/>
    </location>
</feature>
<dbReference type="Proteomes" id="UP000515369">
    <property type="component" value="Chromosome"/>
</dbReference>
<protein>
    <submittedName>
        <fullName evidence="2">YXWGXW repeat-containing protein</fullName>
    </submittedName>
</protein>
<evidence type="ECO:0000313" key="3">
    <source>
        <dbReference type="Proteomes" id="UP000515369"/>
    </source>
</evidence>
<proteinExistence type="predicted"/>
<organism evidence="2 3">
    <name type="scientific">Spirosoma foliorum</name>
    <dbReference type="NCBI Taxonomy" id="2710596"/>
    <lineage>
        <taxon>Bacteria</taxon>
        <taxon>Pseudomonadati</taxon>
        <taxon>Bacteroidota</taxon>
        <taxon>Cytophagia</taxon>
        <taxon>Cytophagales</taxon>
        <taxon>Cytophagaceae</taxon>
        <taxon>Spirosoma</taxon>
    </lineage>
</organism>
<feature type="signal peptide" evidence="1">
    <location>
        <begin position="1"/>
        <end position="21"/>
    </location>
</feature>
<dbReference type="EMBL" id="CP059732">
    <property type="protein sequence ID" value="QMW06576.1"/>
    <property type="molecule type" value="Genomic_DNA"/>
</dbReference>
<dbReference type="AlphaFoldDB" id="A0A7G5H634"/>
<accession>A0A7G5H634</accession>
<evidence type="ECO:0000256" key="1">
    <source>
        <dbReference type="SAM" id="SignalP"/>
    </source>
</evidence>
<reference evidence="2 3" key="1">
    <citation type="submission" date="2020-07" db="EMBL/GenBank/DDBJ databases">
        <title>Spirosoma foliorum sp. nov., isolated from the leaves on the Nejang mountain Korea, Republic of.</title>
        <authorList>
            <person name="Ho H."/>
            <person name="Lee Y.-J."/>
            <person name="Nurcahyanto D.-A."/>
            <person name="Kim S.-G."/>
        </authorList>
    </citation>
    <scope>NUCLEOTIDE SEQUENCE [LARGE SCALE GENOMIC DNA]</scope>
    <source>
        <strain evidence="2 3">PL0136</strain>
    </source>
</reference>
<sequence>MKTILKSLLFSGLLLCSIVYADAQVYVRRPMPPRTRVVIARPPMQYHRQAWVARPYRPNYRYRAGYWAPRHRAVWVPGYWVHRRRGNVWVNGYWR</sequence>
<gene>
    <name evidence="2" type="ORF">H3H32_17600</name>
</gene>
<keyword evidence="1" id="KW-0732">Signal</keyword>
<keyword evidence="3" id="KW-1185">Reference proteome</keyword>
<dbReference type="KEGG" id="sfol:H3H32_17600"/>
<dbReference type="RefSeq" id="WP_182463973.1">
    <property type="nucleotide sequence ID" value="NZ_CP059732.1"/>
</dbReference>
<evidence type="ECO:0000313" key="2">
    <source>
        <dbReference type="EMBL" id="QMW06576.1"/>
    </source>
</evidence>
<name>A0A7G5H634_9BACT</name>